<organism evidence="2 3">
    <name type="scientific">Tanacetum coccineum</name>
    <dbReference type="NCBI Taxonomy" id="301880"/>
    <lineage>
        <taxon>Eukaryota</taxon>
        <taxon>Viridiplantae</taxon>
        <taxon>Streptophyta</taxon>
        <taxon>Embryophyta</taxon>
        <taxon>Tracheophyta</taxon>
        <taxon>Spermatophyta</taxon>
        <taxon>Magnoliopsida</taxon>
        <taxon>eudicotyledons</taxon>
        <taxon>Gunneridae</taxon>
        <taxon>Pentapetalae</taxon>
        <taxon>asterids</taxon>
        <taxon>campanulids</taxon>
        <taxon>Asterales</taxon>
        <taxon>Asteraceae</taxon>
        <taxon>Asteroideae</taxon>
        <taxon>Anthemideae</taxon>
        <taxon>Anthemidinae</taxon>
        <taxon>Tanacetum</taxon>
    </lineage>
</organism>
<reference evidence="2" key="1">
    <citation type="journal article" date="2022" name="Int. J. Mol. Sci.">
        <title>Draft Genome of Tanacetum Coccineum: Genomic Comparison of Closely Related Tanacetum-Family Plants.</title>
        <authorList>
            <person name="Yamashiro T."/>
            <person name="Shiraishi A."/>
            <person name="Nakayama K."/>
            <person name="Satake H."/>
        </authorList>
    </citation>
    <scope>NUCLEOTIDE SEQUENCE</scope>
</reference>
<evidence type="ECO:0000313" key="3">
    <source>
        <dbReference type="Proteomes" id="UP001151760"/>
    </source>
</evidence>
<gene>
    <name evidence="2" type="ORF">Tco_1079226</name>
</gene>
<reference evidence="2" key="2">
    <citation type="submission" date="2022-01" db="EMBL/GenBank/DDBJ databases">
        <authorList>
            <person name="Yamashiro T."/>
            <person name="Shiraishi A."/>
            <person name="Satake H."/>
            <person name="Nakayama K."/>
        </authorList>
    </citation>
    <scope>NUCLEOTIDE SEQUENCE</scope>
</reference>
<comment type="caution">
    <text evidence="2">The sequence shown here is derived from an EMBL/GenBank/DDBJ whole genome shotgun (WGS) entry which is preliminary data.</text>
</comment>
<feature type="compositionally biased region" description="Basic and acidic residues" evidence="1">
    <location>
        <begin position="142"/>
        <end position="166"/>
    </location>
</feature>
<evidence type="ECO:0000313" key="2">
    <source>
        <dbReference type="EMBL" id="GJT90381.1"/>
    </source>
</evidence>
<sequence length="633" mass="70691">MSFVKRFDAAPVCYNKPLDSVKNWNDHFFWVDSTVFPLFMSMKGKILDKDPPHRLSQYDTQTYDFLRGHTVPFQKKSEPFLCWVGISRYYTLDKNCYPTFWDGNEEMDLLVFIRHSDPTKGSSDSIDKLFDEGDDAEQGNSIERDDHVPEETISKDVPEVAAEKAKKQQKRKAIGDASGSALPPNKLREDYHDVTPNIGGKSPAAIRGLMLEGSNVPSGVTEPLVIASMTPTLELSLRTRPLGVRYVISSNDFHHLSSSSEVNSFARSPAADALVVTVAVTTTVAANVSVVLIPRVRVEFKNLENIREFVLSGRANADAASVSKLNKPSTSSDSFYASQTLDAETMYHIYMPKWTVTNDSILEDPYTEFNVGAARQVCLGAKVRMRAEHTLEKKAEATEAIRLPGQLSIVEAADVIKGNELKDLKEKNLALEEEKNVLSRKVLTLESVAAVKETELVSLSAQVVKLTSYLSGFQLLHDELSSKRSSLESAFEIFKEQMEAMQDEQATALGNRVAELDAQLLEMAAHLEKEYYPRFLTTISGRRWILTHRLKLVLFKCLQSTEYLHVLGEAIGCVVNKGMQDVSLCGVYFMIQVLNLYFADYTRNNTLTGSVPGQVVDLLVSRVLITESEVKPF</sequence>
<name>A0ABQ5HR65_9ASTR</name>
<accession>A0ABQ5HR65</accession>
<evidence type="ECO:0008006" key="4">
    <source>
        <dbReference type="Google" id="ProtNLM"/>
    </source>
</evidence>
<protein>
    <recommendedName>
        <fullName evidence="4">Transposase (Putative), gypsy type</fullName>
    </recommendedName>
</protein>
<evidence type="ECO:0000256" key="1">
    <source>
        <dbReference type="SAM" id="MobiDB-lite"/>
    </source>
</evidence>
<dbReference type="Proteomes" id="UP001151760">
    <property type="component" value="Unassembled WGS sequence"/>
</dbReference>
<proteinExistence type="predicted"/>
<keyword evidence="3" id="KW-1185">Reference proteome</keyword>
<feature type="region of interest" description="Disordered" evidence="1">
    <location>
        <begin position="119"/>
        <end position="189"/>
    </location>
</feature>
<dbReference type="EMBL" id="BQNB010019915">
    <property type="protein sequence ID" value="GJT90381.1"/>
    <property type="molecule type" value="Genomic_DNA"/>
</dbReference>